<dbReference type="STRING" id="1855383.SAMN05216548_12221"/>
<evidence type="ECO:0000313" key="3">
    <source>
        <dbReference type="Proteomes" id="UP000199647"/>
    </source>
</evidence>
<proteinExistence type="predicted"/>
<dbReference type="Gene3D" id="2.30.110.10">
    <property type="entry name" value="Electron Transport, Fmn-binding Protein, Chain A"/>
    <property type="match status" value="1"/>
</dbReference>
<evidence type="ECO:0000259" key="1">
    <source>
        <dbReference type="Pfam" id="PF01243"/>
    </source>
</evidence>
<dbReference type="InterPro" id="IPR012349">
    <property type="entry name" value="Split_barrel_FMN-bd"/>
</dbReference>
<dbReference type="Pfam" id="PF01243">
    <property type="entry name" value="PNPOx_N"/>
    <property type="match status" value="1"/>
</dbReference>
<dbReference type="InterPro" id="IPR011576">
    <property type="entry name" value="Pyridox_Oxase_N"/>
</dbReference>
<reference evidence="2 3" key="1">
    <citation type="submission" date="2016-10" db="EMBL/GenBank/DDBJ databases">
        <authorList>
            <person name="de Groot N.N."/>
        </authorList>
    </citation>
    <scope>NUCLEOTIDE SEQUENCE [LARGE SCALE GENOMIC DNA]</scope>
    <source>
        <strain evidence="2 3">A52C2</strain>
    </source>
</reference>
<dbReference type="AlphaFoldDB" id="A0A1H9PS52"/>
<protein>
    <recommendedName>
        <fullName evidence="1">Pyridoxamine 5'-phosphate oxidase N-terminal domain-containing protein</fullName>
    </recommendedName>
</protein>
<accession>A0A1H9PS52</accession>
<dbReference type="OrthoDB" id="9814594at2"/>
<organism evidence="2 3">
    <name type="scientific">Faunimonas pinastri</name>
    <dbReference type="NCBI Taxonomy" id="1855383"/>
    <lineage>
        <taxon>Bacteria</taxon>
        <taxon>Pseudomonadati</taxon>
        <taxon>Pseudomonadota</taxon>
        <taxon>Alphaproteobacteria</taxon>
        <taxon>Hyphomicrobiales</taxon>
        <taxon>Afifellaceae</taxon>
        <taxon>Faunimonas</taxon>
    </lineage>
</organism>
<keyword evidence="3" id="KW-1185">Reference proteome</keyword>
<gene>
    <name evidence="2" type="ORF">SAMN05216548_12221</name>
</gene>
<dbReference type="PANTHER" id="PTHR13343">
    <property type="entry name" value="CREG1 PROTEIN"/>
    <property type="match status" value="1"/>
</dbReference>
<sequence length="161" mass="16781">MTDTKSRSPEGANHGKMIEIARAMLREPGPATLATLSAEGAPFASLVTFAPDRDAAPLLLLSGLAVHTGNLRRDPRASLLIAAGAETADPLTAPRLTLTGRIVREADQAGTREVFLAGQPEAALYIDFGDFALYRMAVEGAHFVAGFGRIGAIAAEALLGD</sequence>
<dbReference type="SUPFAM" id="SSF50475">
    <property type="entry name" value="FMN-binding split barrel"/>
    <property type="match status" value="1"/>
</dbReference>
<dbReference type="Proteomes" id="UP000199647">
    <property type="component" value="Unassembled WGS sequence"/>
</dbReference>
<evidence type="ECO:0000313" key="2">
    <source>
        <dbReference type="EMBL" id="SER50940.1"/>
    </source>
</evidence>
<dbReference type="EMBL" id="FOFG01000022">
    <property type="protein sequence ID" value="SER50940.1"/>
    <property type="molecule type" value="Genomic_DNA"/>
</dbReference>
<dbReference type="PANTHER" id="PTHR13343:SF17">
    <property type="entry name" value="CELLULAR REPRESSOR OF E1A-STIMULATED GENES, ISOFORM A"/>
    <property type="match status" value="1"/>
</dbReference>
<dbReference type="RefSeq" id="WP_092499583.1">
    <property type="nucleotide sequence ID" value="NZ_FOFG01000022.1"/>
</dbReference>
<feature type="domain" description="Pyridoxamine 5'-phosphate oxidase N-terminal" evidence="1">
    <location>
        <begin position="21"/>
        <end position="143"/>
    </location>
</feature>
<dbReference type="GO" id="GO:0005737">
    <property type="term" value="C:cytoplasm"/>
    <property type="evidence" value="ECO:0007669"/>
    <property type="project" value="UniProtKB-ARBA"/>
</dbReference>
<name>A0A1H9PS52_9HYPH</name>